<dbReference type="Pfam" id="PF13439">
    <property type="entry name" value="Glyco_transf_4"/>
    <property type="match status" value="1"/>
</dbReference>
<dbReference type="GO" id="GO:0016757">
    <property type="term" value="F:glycosyltransferase activity"/>
    <property type="evidence" value="ECO:0007669"/>
    <property type="project" value="InterPro"/>
</dbReference>
<dbReference type="GeneID" id="24849727"/>
<accession>A0A0E3PU70</accession>
<dbReference type="InterPro" id="IPR001296">
    <property type="entry name" value="Glyco_trans_1"/>
</dbReference>
<dbReference type="CDD" id="cd03801">
    <property type="entry name" value="GT4_PimA-like"/>
    <property type="match status" value="1"/>
</dbReference>
<reference evidence="3 4" key="1">
    <citation type="submission" date="2014-07" db="EMBL/GenBank/DDBJ databases">
        <title>Methanogenic archaea and the global carbon cycle.</title>
        <authorList>
            <person name="Henriksen J.R."/>
            <person name="Luke J."/>
            <person name="Reinhart S."/>
            <person name="Benedict M.N."/>
            <person name="Youngblut N.D."/>
            <person name="Metcalf M.E."/>
            <person name="Whitaker R.J."/>
            <person name="Metcalf W.W."/>
        </authorList>
    </citation>
    <scope>NUCLEOTIDE SEQUENCE [LARGE SCALE GENOMIC DNA]</scope>
    <source>
        <strain evidence="3 4">WWM610</strain>
    </source>
</reference>
<dbReference type="PATRIC" id="fig|1434117.4.peg.156"/>
<evidence type="ECO:0000313" key="3">
    <source>
        <dbReference type="EMBL" id="AKB39125.1"/>
    </source>
</evidence>
<dbReference type="PANTHER" id="PTHR45947">
    <property type="entry name" value="SULFOQUINOVOSYL TRANSFERASE SQD2"/>
    <property type="match status" value="1"/>
</dbReference>
<evidence type="ECO:0000259" key="1">
    <source>
        <dbReference type="Pfam" id="PF00534"/>
    </source>
</evidence>
<keyword evidence="3" id="KW-0808">Transferase</keyword>
<evidence type="ECO:0000313" key="4">
    <source>
        <dbReference type="Proteomes" id="UP000033058"/>
    </source>
</evidence>
<dbReference type="EMBL" id="CP009509">
    <property type="protein sequence ID" value="AKB39125.1"/>
    <property type="molecule type" value="Genomic_DNA"/>
</dbReference>
<evidence type="ECO:0000259" key="2">
    <source>
        <dbReference type="Pfam" id="PF13439"/>
    </source>
</evidence>
<protein>
    <submittedName>
        <fullName evidence="3">Glycosyl transferase, group 1</fullName>
    </submittedName>
</protein>
<dbReference type="Gene3D" id="3.40.50.2000">
    <property type="entry name" value="Glycogen Phosphorylase B"/>
    <property type="match status" value="2"/>
</dbReference>
<dbReference type="Pfam" id="PF00534">
    <property type="entry name" value="Glycos_transf_1"/>
    <property type="match status" value="1"/>
</dbReference>
<organism evidence="3 4">
    <name type="scientific">Methanosarcina mazei WWM610</name>
    <dbReference type="NCBI Taxonomy" id="1434117"/>
    <lineage>
        <taxon>Archaea</taxon>
        <taxon>Methanobacteriati</taxon>
        <taxon>Methanobacteriota</taxon>
        <taxon>Stenosarchaea group</taxon>
        <taxon>Methanomicrobia</taxon>
        <taxon>Methanosarcinales</taxon>
        <taxon>Methanosarcinaceae</taxon>
        <taxon>Methanosarcina</taxon>
    </lineage>
</organism>
<dbReference type="AlphaFoldDB" id="A0A0E3PU70"/>
<dbReference type="HOGENOM" id="CLU_009583_2_2_2"/>
<feature type="domain" description="Glycosyltransferase subfamily 4-like N-terminal" evidence="2">
    <location>
        <begin position="14"/>
        <end position="165"/>
    </location>
</feature>
<proteinExistence type="predicted"/>
<dbReference type="SUPFAM" id="SSF53756">
    <property type="entry name" value="UDP-Glycosyltransferase/glycogen phosphorylase"/>
    <property type="match status" value="1"/>
</dbReference>
<dbReference type="InterPro" id="IPR050194">
    <property type="entry name" value="Glycosyltransferase_grp1"/>
</dbReference>
<gene>
    <name evidence="3" type="ORF">MSMAW_0134</name>
</gene>
<dbReference type="InterPro" id="IPR028098">
    <property type="entry name" value="Glyco_trans_4-like_N"/>
</dbReference>
<sequence length="359" mass="40622">MFNILMCGPILDAGGVAIHTQNLTKCLSDKGNSVIIYNTSTTPKPLRTFGHLLKLWRRSLGIIFYSAFSRNKFDIMHIQCSGGFFSFLSAISGSLASKLLRKNLVITFHYRPSKEFIHKYRWYINFVLKMSDAFFVVSEKQRDLINQIFPLFSSKVHVIPNGFYPDKFTILDQTLCRSKLNLPLNKKILLNIGNLVPEKGQKYLIEAMSEIVKQRNDVICIIVGSGSMKSNLESLISQLKLTNYVKLVGKKPHDEIPLWINGCDVFVLPSLIEGNPTVMFECLGCGKPFVGTKVGGIPEIITSDKYGLLTLPNNLKPLISSILTSLDMQWDRKEIKRYSENYSWIAISSVMENTYKSIS</sequence>
<feature type="domain" description="Glycosyl transferase family 1" evidence="1">
    <location>
        <begin position="177"/>
        <end position="340"/>
    </location>
</feature>
<dbReference type="Proteomes" id="UP000033058">
    <property type="component" value="Chromosome"/>
</dbReference>
<name>A0A0E3PU70_METMZ</name>
<dbReference type="PANTHER" id="PTHR45947:SF3">
    <property type="entry name" value="SULFOQUINOVOSYL TRANSFERASE SQD2"/>
    <property type="match status" value="1"/>
</dbReference>
<dbReference type="RefSeq" id="WP_048052900.1">
    <property type="nucleotide sequence ID" value="NZ_CP009509.1"/>
</dbReference>